<organism evidence="11 12">
    <name type="scientific">Nocardioides albus</name>
    <dbReference type="NCBI Taxonomy" id="1841"/>
    <lineage>
        <taxon>Bacteria</taxon>
        <taxon>Bacillati</taxon>
        <taxon>Actinomycetota</taxon>
        <taxon>Actinomycetes</taxon>
        <taxon>Propionibacteriales</taxon>
        <taxon>Nocardioidaceae</taxon>
        <taxon>Nocardioides</taxon>
    </lineage>
</organism>
<dbReference type="InterPro" id="IPR036852">
    <property type="entry name" value="Peptidase_S8/S53_dom_sf"/>
</dbReference>
<dbReference type="SUPFAM" id="SSF52743">
    <property type="entry name" value="Subtilisin-like"/>
    <property type="match status" value="1"/>
</dbReference>
<keyword evidence="9" id="KW-0732">Signal</keyword>
<dbReference type="SUPFAM" id="SSF52025">
    <property type="entry name" value="PA domain"/>
    <property type="match status" value="1"/>
</dbReference>
<accession>A0A7W5A3F4</accession>
<evidence type="ECO:0000256" key="8">
    <source>
        <dbReference type="SAM" id="MobiDB-lite"/>
    </source>
</evidence>
<dbReference type="InterPro" id="IPR023828">
    <property type="entry name" value="Peptidase_S8_Ser-AS"/>
</dbReference>
<comment type="caution">
    <text evidence="11">The sequence shown here is derived from an EMBL/GenBank/DDBJ whole genome shotgun (WGS) entry which is preliminary data.</text>
</comment>
<feature type="domain" description="Peptidase S8/S53" evidence="10">
    <location>
        <begin position="219"/>
        <end position="476"/>
    </location>
</feature>
<evidence type="ECO:0000256" key="5">
    <source>
        <dbReference type="PIRSR" id="PIRSR615500-1"/>
    </source>
</evidence>
<dbReference type="Pfam" id="PF00082">
    <property type="entry name" value="Peptidase_S8"/>
    <property type="match status" value="1"/>
</dbReference>
<dbReference type="Gene3D" id="3.50.30.30">
    <property type="match status" value="1"/>
</dbReference>
<keyword evidence="3 6" id="KW-0378">Hydrolase</keyword>
<evidence type="ECO:0000313" key="11">
    <source>
        <dbReference type="EMBL" id="MBB3088791.1"/>
    </source>
</evidence>
<dbReference type="InterPro" id="IPR046450">
    <property type="entry name" value="PA_dom_sf"/>
</dbReference>
<keyword evidence="4 6" id="KW-0720">Serine protease</keyword>
<dbReference type="EMBL" id="JACHXG010000003">
    <property type="protein sequence ID" value="MBB3088791.1"/>
    <property type="molecule type" value="Genomic_DNA"/>
</dbReference>
<dbReference type="PRINTS" id="PR00723">
    <property type="entry name" value="SUBTILISIN"/>
</dbReference>
<name>A0A7W5A3F4_9ACTN</name>
<dbReference type="InterPro" id="IPR000209">
    <property type="entry name" value="Peptidase_S8/S53_dom"/>
</dbReference>
<dbReference type="InterPro" id="IPR023827">
    <property type="entry name" value="Peptidase_S8_Asp-AS"/>
</dbReference>
<feature type="signal peptide" evidence="9">
    <location>
        <begin position="1"/>
        <end position="30"/>
    </location>
</feature>
<keyword evidence="2 6" id="KW-0645">Protease</keyword>
<evidence type="ECO:0000256" key="7">
    <source>
        <dbReference type="RuleBase" id="RU003355"/>
    </source>
</evidence>
<feature type="active site" description="Charge relay system" evidence="5 6">
    <location>
        <position position="228"/>
    </location>
</feature>
<dbReference type="PROSITE" id="PS51892">
    <property type="entry name" value="SUBTILASE"/>
    <property type="match status" value="1"/>
</dbReference>
<dbReference type="GO" id="GO:0006508">
    <property type="term" value="P:proteolysis"/>
    <property type="evidence" value="ECO:0007669"/>
    <property type="project" value="UniProtKB-KW"/>
</dbReference>
<evidence type="ECO:0000256" key="4">
    <source>
        <dbReference type="ARBA" id="ARBA00022825"/>
    </source>
</evidence>
<dbReference type="AlphaFoldDB" id="A0A7W5A3F4"/>
<feature type="compositionally biased region" description="Low complexity" evidence="8">
    <location>
        <begin position="265"/>
        <end position="278"/>
    </location>
</feature>
<keyword evidence="12" id="KW-1185">Reference proteome</keyword>
<dbReference type="PROSITE" id="PS00138">
    <property type="entry name" value="SUBTILASE_SER"/>
    <property type="match status" value="1"/>
</dbReference>
<evidence type="ECO:0000256" key="3">
    <source>
        <dbReference type="ARBA" id="ARBA00022801"/>
    </source>
</evidence>
<feature type="active site" description="Charge relay system" evidence="5 6">
    <location>
        <position position="261"/>
    </location>
</feature>
<evidence type="ECO:0000256" key="9">
    <source>
        <dbReference type="SAM" id="SignalP"/>
    </source>
</evidence>
<sequence length="1264" mass="131991">MIKRPAVLAVTLLTLSGLAMVPGAPPSAAAAEPSPAVPTAFRAAAPVEVTLITGDRVSVGTASGQRVVTVTDPQGAPTGFRMHEDGGKLFVVPDDAAPLIAEGRLDERLFDVAGLIAEGYDDARTTSIPFIATYPTRAAASGAPVPDGARLSQRLPRLKMAAMRTPKSAADSVWQELTSKKARSAAPSKIWLDAKVRATVTESVEQVRAPEAWDAGFTGDGVKVAVLDTGIDANHPDLSQRIVATKDFTGSSSGSADRHGHGTHAASSVVGDGSASGGVNRAGVAPDASLLIGKVLGDTGGGPTSGVLAGMQWAVDSGADIVSMSLGALVPVCADPLADAVDQLSASSDALFVIAAGNDGPSAGTVGSPGCAPSALTVAADDSALKIAPFSSRGPVEGRDGSYLKPDMAAPGVGIIGARAAGTSLGRPIDDHYTSLSGTSMATPHVAGAAAVLAERSPELTGEQLKARLMSTVRPDAQNAPLAEGTGFLDVHQAVSSTISGPGYIDGEELTWPHDPAKVIEREVTWSNSGDTPVTLNLRTETYDASGAPAPAAMATVTQPTVTVPAHGTATVGLRLSVVEPLPSGGYGEITGRITATSADGAQHAVTTYGFFAQPNTVTVTFRGTTRGDAPAGSLSYVNLISTDRGESTRVYFRDGTAKATIPAGKYDLDAGIYGFDKGVTDRSLYRMVRSLGVLYRPGLALEENTVIDLDAREAHPVEVSASQPIESHTSSVRYQRTARGTMFSSTVVTAANVVDLAISDVPSGQWQDDTRVDLVTRAYAPLLSVSTSAGTRLEPLYAKYSPVTTDGVAYLPDSGEAEVVDAGSGTPEELAAVDVEGRFVLVNLGSDDSQSTTKLQQVTTDALARDAVGVVVAHEFAGRWNSFAKDDVPVLAITTDEYRALRDEVAAGSTQLRWSGKPASPYVYNLHVPFTDGIPADQHHELKEDSLAQVEETWSSQLRDLQYGDGLALALERGSQAAAAAVVQPVLTPTERTAYYSTGEAGWVHWGTSNMAAGGDTMAGGVAYYESARRDTEQWYRGPIRPQAATNLATGELAPLVQRNGDVLETVIPTTGDDAGHVAFSAMTDQYAATLTRDGEPLGRSTNPISAWSVPAGSGRYELTADQRRRTDLPIFRTWSLSPHLTTKWSFDSASTAKRTALPLLVPSYDLTLDPYNRAQPAASYRVELSAPAQPGYDGRATGMTAQVSYDDGATWRDVETERAGDSWVAKVDNRPARGGFVSLRVTATSSDDSTVEQTLVRAYAVR</sequence>
<evidence type="ECO:0000256" key="6">
    <source>
        <dbReference type="PROSITE-ProRule" id="PRU01240"/>
    </source>
</evidence>
<dbReference type="PROSITE" id="PS00136">
    <property type="entry name" value="SUBTILASE_ASP"/>
    <property type="match status" value="1"/>
</dbReference>
<comment type="similarity">
    <text evidence="1 6 7">Belongs to the peptidase S8 family.</text>
</comment>
<evidence type="ECO:0000259" key="10">
    <source>
        <dbReference type="Pfam" id="PF00082"/>
    </source>
</evidence>
<reference evidence="11 12" key="1">
    <citation type="submission" date="2020-08" db="EMBL/GenBank/DDBJ databases">
        <title>Genomic Encyclopedia of Type Strains, Phase III (KMG-III): the genomes of soil and plant-associated and newly described type strains.</title>
        <authorList>
            <person name="Whitman W."/>
        </authorList>
    </citation>
    <scope>NUCLEOTIDE SEQUENCE [LARGE SCALE GENOMIC DNA]</scope>
    <source>
        <strain evidence="11 12">CECT 3302</strain>
    </source>
</reference>
<dbReference type="GO" id="GO:0004252">
    <property type="term" value="F:serine-type endopeptidase activity"/>
    <property type="evidence" value="ECO:0007669"/>
    <property type="project" value="UniProtKB-UniRule"/>
</dbReference>
<evidence type="ECO:0000313" key="12">
    <source>
        <dbReference type="Proteomes" id="UP000577707"/>
    </source>
</evidence>
<dbReference type="PANTHER" id="PTHR43806">
    <property type="entry name" value="PEPTIDASE S8"/>
    <property type="match status" value="1"/>
</dbReference>
<dbReference type="Gene3D" id="3.40.50.200">
    <property type="entry name" value="Peptidase S8/S53 domain"/>
    <property type="match status" value="1"/>
</dbReference>
<evidence type="ECO:0000256" key="2">
    <source>
        <dbReference type="ARBA" id="ARBA00022670"/>
    </source>
</evidence>
<evidence type="ECO:0000256" key="1">
    <source>
        <dbReference type="ARBA" id="ARBA00011073"/>
    </source>
</evidence>
<dbReference type="Proteomes" id="UP000577707">
    <property type="component" value="Unassembled WGS sequence"/>
</dbReference>
<dbReference type="InterPro" id="IPR050131">
    <property type="entry name" value="Peptidase_S8_subtilisin-like"/>
</dbReference>
<dbReference type="RefSeq" id="WP_183544214.1">
    <property type="nucleotide sequence ID" value="NZ_BMQT01000003.1"/>
</dbReference>
<feature type="chain" id="PRO_5031021132" evidence="9">
    <location>
        <begin position="31"/>
        <end position="1264"/>
    </location>
</feature>
<dbReference type="InterPro" id="IPR015500">
    <property type="entry name" value="Peptidase_S8_subtilisin-rel"/>
</dbReference>
<feature type="region of interest" description="Disordered" evidence="8">
    <location>
        <begin position="248"/>
        <end position="278"/>
    </location>
</feature>
<feature type="active site" description="Charge relay system" evidence="5 6">
    <location>
        <position position="440"/>
    </location>
</feature>
<gene>
    <name evidence="11" type="ORF">FHS12_001732</name>
</gene>
<dbReference type="PANTHER" id="PTHR43806:SF11">
    <property type="entry name" value="CEREVISIN-RELATED"/>
    <property type="match status" value="1"/>
</dbReference>
<protein>
    <submittedName>
        <fullName evidence="11">Subtilisin family serine protease</fullName>
    </submittedName>
</protein>
<proteinExistence type="inferred from homology"/>